<dbReference type="CDD" id="cd02440">
    <property type="entry name" value="AdoMet_MTases"/>
    <property type="match status" value="1"/>
</dbReference>
<dbReference type="EMBL" id="AUZM01000041">
    <property type="protein sequence ID" value="ERT06182.1"/>
    <property type="molecule type" value="Genomic_DNA"/>
</dbReference>
<comment type="caution">
    <text evidence="4">The sequence shown here is derived from an EMBL/GenBank/DDBJ whole genome shotgun (WGS) entry which is preliminary data.</text>
</comment>
<dbReference type="OrthoDB" id="9804312at2"/>
<keyword evidence="5" id="KW-1185">Reference proteome</keyword>
<dbReference type="RefSeq" id="WP_023067623.1">
    <property type="nucleotide sequence ID" value="NZ_AUZM01000041.1"/>
</dbReference>
<dbReference type="AlphaFoldDB" id="U7QFX5"/>
<organism evidence="4 5">
    <name type="scientific">Lyngbya aestuarii BL J</name>
    <dbReference type="NCBI Taxonomy" id="1348334"/>
    <lineage>
        <taxon>Bacteria</taxon>
        <taxon>Bacillati</taxon>
        <taxon>Cyanobacteriota</taxon>
        <taxon>Cyanophyceae</taxon>
        <taxon>Oscillatoriophycideae</taxon>
        <taxon>Oscillatoriales</taxon>
        <taxon>Microcoleaceae</taxon>
        <taxon>Lyngbya</taxon>
    </lineage>
</organism>
<accession>U7QFX5</accession>
<keyword evidence="2 4" id="KW-0808">Transferase</keyword>
<dbReference type="Proteomes" id="UP000017127">
    <property type="component" value="Unassembled WGS sequence"/>
</dbReference>
<evidence type="ECO:0000256" key="2">
    <source>
        <dbReference type="ARBA" id="ARBA00022679"/>
    </source>
</evidence>
<evidence type="ECO:0000313" key="5">
    <source>
        <dbReference type="Proteomes" id="UP000017127"/>
    </source>
</evidence>
<dbReference type="GO" id="GO:0008119">
    <property type="term" value="F:thiopurine S-methyltransferase activity"/>
    <property type="evidence" value="ECO:0007669"/>
    <property type="project" value="TreeGrafter"/>
</dbReference>
<dbReference type="PATRIC" id="fig|1348334.3.peg.3757"/>
<dbReference type="PANTHER" id="PTHR10259">
    <property type="entry name" value="THIOPURINE S-METHYLTRANSFERASE"/>
    <property type="match status" value="1"/>
</dbReference>
<dbReference type="SUPFAM" id="SSF53335">
    <property type="entry name" value="S-adenosyl-L-methionine-dependent methyltransferases"/>
    <property type="match status" value="1"/>
</dbReference>
<evidence type="ECO:0000256" key="3">
    <source>
        <dbReference type="ARBA" id="ARBA00022691"/>
    </source>
</evidence>
<reference evidence="4 5" key="1">
    <citation type="journal article" date="2013" name="Front. Microbiol.">
        <title>Comparative genomic analyses of the cyanobacterium, Lyngbya aestuarii BL J, a powerful hydrogen producer.</title>
        <authorList>
            <person name="Kothari A."/>
            <person name="Vaughn M."/>
            <person name="Garcia-Pichel F."/>
        </authorList>
    </citation>
    <scope>NUCLEOTIDE SEQUENCE [LARGE SCALE GENOMIC DNA]</scope>
    <source>
        <strain evidence="4 5">BL J</strain>
    </source>
</reference>
<protein>
    <submittedName>
        <fullName evidence="4">Methyltransferase domain protein</fullName>
    </submittedName>
</protein>
<gene>
    <name evidence="4" type="ORF">M595_3884</name>
</gene>
<dbReference type="InterPro" id="IPR029063">
    <property type="entry name" value="SAM-dependent_MTases_sf"/>
</dbReference>
<dbReference type="InterPro" id="IPR008854">
    <property type="entry name" value="TPMT"/>
</dbReference>
<keyword evidence="1 4" id="KW-0489">Methyltransferase</keyword>
<name>U7QFX5_9CYAN</name>
<evidence type="ECO:0000313" key="4">
    <source>
        <dbReference type="EMBL" id="ERT06182.1"/>
    </source>
</evidence>
<evidence type="ECO:0000256" key="1">
    <source>
        <dbReference type="ARBA" id="ARBA00022603"/>
    </source>
</evidence>
<keyword evidence="3" id="KW-0949">S-adenosyl-L-methionine</keyword>
<dbReference type="Gene3D" id="3.40.50.150">
    <property type="entry name" value="Vaccinia Virus protein VP39"/>
    <property type="match status" value="1"/>
</dbReference>
<dbReference type="GO" id="GO:0032259">
    <property type="term" value="P:methylation"/>
    <property type="evidence" value="ECO:0007669"/>
    <property type="project" value="UniProtKB-KW"/>
</dbReference>
<dbReference type="PANTHER" id="PTHR10259:SF11">
    <property type="entry name" value="THIOPURINE S-METHYLTRANSFERASE"/>
    <property type="match status" value="1"/>
</dbReference>
<dbReference type="PROSITE" id="PS51585">
    <property type="entry name" value="SAM_MT_TPMT"/>
    <property type="match status" value="1"/>
</dbReference>
<dbReference type="Pfam" id="PF05724">
    <property type="entry name" value="TPMT"/>
    <property type="match status" value="1"/>
</dbReference>
<proteinExistence type="predicted"/>
<sequence length="225" mass="25439">MSENNLETLRNKIVDLATESLQKDDATGWFETVYTDAKGDSSQVPWAKSTTHPYLQDWLEKYPPQTEGKTAIVIGCGLGDDAEALAKLGFKVTAFDISPTAISWCQERFPDSEVNYFVGDLFNLDSSLQQSFDFVFECRTIQALPLKMRSQTIEVISSLVGEKGILLVVTRYRDSETEPDGPPWPLSEGELSQFQQLGLEEIRRDTFIEEDKPGIVQLRLQYQRS</sequence>